<dbReference type="InterPro" id="IPR001173">
    <property type="entry name" value="Glyco_trans_2-like"/>
</dbReference>
<evidence type="ECO:0000256" key="1">
    <source>
        <dbReference type="ARBA" id="ARBA00038494"/>
    </source>
</evidence>
<protein>
    <submittedName>
        <fullName evidence="3">Glycosyl transferase family 2</fullName>
    </submittedName>
</protein>
<dbReference type="Pfam" id="PF00535">
    <property type="entry name" value="Glycos_transf_2"/>
    <property type="match status" value="1"/>
</dbReference>
<dbReference type="Gene3D" id="3.90.550.10">
    <property type="entry name" value="Spore Coat Polysaccharide Biosynthesis Protein SpsA, Chain A"/>
    <property type="match status" value="1"/>
</dbReference>
<name>A0A2S9WUG9_9FLAO</name>
<organism evidence="3 4">
    <name type="scientific">Nonlabens agnitus</name>
    <dbReference type="NCBI Taxonomy" id="870484"/>
    <lineage>
        <taxon>Bacteria</taxon>
        <taxon>Pseudomonadati</taxon>
        <taxon>Bacteroidota</taxon>
        <taxon>Flavobacteriia</taxon>
        <taxon>Flavobacteriales</taxon>
        <taxon>Flavobacteriaceae</taxon>
        <taxon>Nonlabens</taxon>
    </lineage>
</organism>
<dbReference type="PANTHER" id="PTHR43630:SF2">
    <property type="entry name" value="GLYCOSYLTRANSFERASE"/>
    <property type="match status" value="1"/>
</dbReference>
<evidence type="ECO:0000313" key="4">
    <source>
        <dbReference type="Proteomes" id="UP000239532"/>
    </source>
</evidence>
<dbReference type="PANTHER" id="PTHR43630">
    <property type="entry name" value="POLY-BETA-1,6-N-ACETYL-D-GLUCOSAMINE SYNTHASE"/>
    <property type="match status" value="1"/>
</dbReference>
<evidence type="ECO:0000313" key="3">
    <source>
        <dbReference type="EMBL" id="PRP67115.1"/>
    </source>
</evidence>
<dbReference type="EMBL" id="MQUC01000003">
    <property type="protein sequence ID" value="PRP67115.1"/>
    <property type="molecule type" value="Genomic_DNA"/>
</dbReference>
<dbReference type="Proteomes" id="UP000239532">
    <property type="component" value="Unassembled WGS sequence"/>
</dbReference>
<keyword evidence="3" id="KW-0808">Transferase</keyword>
<proteinExistence type="inferred from homology"/>
<comment type="caution">
    <text evidence="3">The sequence shown here is derived from an EMBL/GenBank/DDBJ whole genome shotgun (WGS) entry which is preliminary data.</text>
</comment>
<dbReference type="CDD" id="cd02511">
    <property type="entry name" value="Beta4Glucosyltransferase"/>
    <property type="match status" value="1"/>
</dbReference>
<reference evidence="3 4" key="1">
    <citation type="submission" date="2016-11" db="EMBL/GenBank/DDBJ databases">
        <title>Trade-off between light-utilization and light-protection in marine flavobacteria.</title>
        <authorList>
            <person name="Kumagai Y."/>
        </authorList>
    </citation>
    <scope>NUCLEOTIDE SEQUENCE [LARGE SCALE GENOMIC DNA]</scope>
    <source>
        <strain evidence="3 4">JCM 17109</strain>
    </source>
</reference>
<keyword evidence="4" id="KW-1185">Reference proteome</keyword>
<dbReference type="RefSeq" id="WP_105982887.1">
    <property type="nucleotide sequence ID" value="NZ_MQUC01000003.1"/>
</dbReference>
<feature type="domain" description="Glycosyltransferase 2-like" evidence="2">
    <location>
        <begin position="7"/>
        <end position="127"/>
    </location>
</feature>
<dbReference type="SUPFAM" id="SSF53448">
    <property type="entry name" value="Nucleotide-diphospho-sugar transferases"/>
    <property type="match status" value="1"/>
</dbReference>
<dbReference type="OrthoDB" id="9815923at2"/>
<dbReference type="InterPro" id="IPR029044">
    <property type="entry name" value="Nucleotide-diphossugar_trans"/>
</dbReference>
<gene>
    <name evidence="3" type="ORF">BST86_08385</name>
</gene>
<dbReference type="GO" id="GO:0016740">
    <property type="term" value="F:transferase activity"/>
    <property type="evidence" value="ECO:0007669"/>
    <property type="project" value="UniProtKB-KW"/>
</dbReference>
<evidence type="ECO:0000259" key="2">
    <source>
        <dbReference type="Pfam" id="PF00535"/>
    </source>
</evidence>
<accession>A0A2S9WUG9</accession>
<sequence>MQKYKISAIVPCYNESHNIVEVLKSVEFCDEVILVDSNSTDNTVALAQPYIDKLLVREYEHSASQKNWAIPQARNEWILLVDADERVTPALKEEILNLFEKIDEQPHVGYWIGRLNFFMGKQVRYSGWKNDKVIRFFRKSKCRYADKHVHSEIIANGSVGYLKNKLTHYKYIGIDAHMRKLQRYASHQALDYDQKTGKITFFHIIVKPIWSFTKHYFIQRGFLDGFVGLTIAYLRGYMVFMRYVKLWLLRRGID</sequence>
<dbReference type="AlphaFoldDB" id="A0A2S9WUG9"/>
<comment type="similarity">
    <text evidence="1">Belongs to the glycosyltransferase 2 family. WaaE/KdtX subfamily.</text>
</comment>